<keyword evidence="1" id="KW-1185">Reference proteome</keyword>
<dbReference type="Pfam" id="PF00076">
    <property type="entry name" value="RRM_1"/>
    <property type="match status" value="1"/>
</dbReference>
<evidence type="ECO:0000313" key="1">
    <source>
        <dbReference type="Proteomes" id="UP000189703"/>
    </source>
</evidence>
<reference evidence="2" key="1">
    <citation type="submission" date="2025-08" db="UniProtKB">
        <authorList>
            <consortium name="RefSeq"/>
        </authorList>
    </citation>
    <scope>IDENTIFICATION</scope>
</reference>
<dbReference type="SMART" id="SM00360">
    <property type="entry name" value="RRM"/>
    <property type="match status" value="1"/>
</dbReference>
<dbReference type="InterPro" id="IPR035979">
    <property type="entry name" value="RBD_domain_sf"/>
</dbReference>
<dbReference type="GeneID" id="104608528"/>
<dbReference type="GO" id="GO:0003723">
    <property type="term" value="F:RNA binding"/>
    <property type="evidence" value="ECO:0007669"/>
    <property type="project" value="UniProtKB-UniRule"/>
</dbReference>
<dbReference type="FunCoup" id="A0A1U8B175">
    <property type="interactions" value="1367"/>
</dbReference>
<dbReference type="KEGG" id="nnu:104608528"/>
<dbReference type="eggNOG" id="ENOG502QUFQ">
    <property type="taxonomic scope" value="Eukaryota"/>
</dbReference>
<evidence type="ECO:0000313" key="2">
    <source>
        <dbReference type="RefSeq" id="XP_010272860.1"/>
    </source>
</evidence>
<dbReference type="CDD" id="cd00590">
    <property type="entry name" value="RRM_SF"/>
    <property type="match status" value="1"/>
</dbReference>
<sequence>MATPSHDEYTEFEEKMKRTVYIDNLSPQVTASVIKAALEQLGEVVNVQFIPNYIELKDIPQCALVEMASAKQAESIIMEMTNCPFMMSGMPRPVRARAAEVEMFDDLPVKPGRRIQCRWVDPKDPDFKVARKLKYAIRKQAAEASVMLKYQLEEEKKLADQQVEVLKVNCKKYDIINGISSDDFDRLAGIYNMSLPNN</sequence>
<dbReference type="OrthoDB" id="1913496at2759"/>
<dbReference type="PROSITE" id="PS50102">
    <property type="entry name" value="RRM"/>
    <property type="match status" value="1"/>
</dbReference>
<dbReference type="Gene3D" id="3.30.70.330">
    <property type="match status" value="1"/>
</dbReference>
<gene>
    <name evidence="2" type="primary">LOC104608528</name>
</gene>
<proteinExistence type="predicted"/>
<dbReference type="InterPro" id="IPR012677">
    <property type="entry name" value="Nucleotide-bd_a/b_plait_sf"/>
</dbReference>
<accession>A0A1U8B175</accession>
<dbReference type="PANTHER" id="PTHR36309">
    <property type="entry name" value="RNA-BINDING (RRM/RBD/RNP MOTIFS) FAMILY PROTEIN"/>
    <property type="match status" value="1"/>
</dbReference>
<dbReference type="SUPFAM" id="SSF54928">
    <property type="entry name" value="RNA-binding domain, RBD"/>
    <property type="match status" value="1"/>
</dbReference>
<dbReference type="Proteomes" id="UP000189703">
    <property type="component" value="Unplaced"/>
</dbReference>
<protein>
    <submittedName>
        <fullName evidence="2">Uncharacterized protein LOC104608528</fullName>
    </submittedName>
</protein>
<dbReference type="RefSeq" id="XP_010272860.1">
    <property type="nucleotide sequence ID" value="XM_010274558.2"/>
</dbReference>
<dbReference type="InterPro" id="IPR000504">
    <property type="entry name" value="RRM_dom"/>
</dbReference>
<dbReference type="InterPro" id="IPR053316">
    <property type="entry name" value="Epigenetic_reg_gene_expr"/>
</dbReference>
<dbReference type="PANTHER" id="PTHR36309:SF1">
    <property type="entry name" value="RNA-BINDING (RRM_RBD_RNP MOTIFS) FAMILY PROTEIN"/>
    <property type="match status" value="1"/>
</dbReference>
<dbReference type="OMA" id="GRYNMKC"/>
<organism evidence="1 2">
    <name type="scientific">Nelumbo nucifera</name>
    <name type="common">Sacred lotus</name>
    <dbReference type="NCBI Taxonomy" id="4432"/>
    <lineage>
        <taxon>Eukaryota</taxon>
        <taxon>Viridiplantae</taxon>
        <taxon>Streptophyta</taxon>
        <taxon>Embryophyta</taxon>
        <taxon>Tracheophyta</taxon>
        <taxon>Spermatophyta</taxon>
        <taxon>Magnoliopsida</taxon>
        <taxon>Proteales</taxon>
        <taxon>Nelumbonaceae</taxon>
        <taxon>Nelumbo</taxon>
    </lineage>
</organism>
<name>A0A1U8B175_NELNU</name>
<dbReference type="AlphaFoldDB" id="A0A1U8B175"/>